<sequence>MLLVHLFIKSNSFCEVMVDDCLQKGCFCAKERLCSHKYSRAVTYENVSSYELGARGGRQLGVFRIGGFKAKERVLFVLWQRVFFC</sequence>
<gene>
    <name evidence="1" type="ORF">GCM10023262_13590</name>
</gene>
<comment type="caution">
    <text evidence="1">The sequence shown here is derived from an EMBL/GenBank/DDBJ whole genome shotgun (WGS) entry which is preliminary data.</text>
</comment>
<name>A0ABP8VME9_9HYPH</name>
<dbReference type="Proteomes" id="UP001501699">
    <property type="component" value="Unassembled WGS sequence"/>
</dbReference>
<evidence type="ECO:0000313" key="1">
    <source>
        <dbReference type="EMBL" id="GAA4665854.1"/>
    </source>
</evidence>
<organism evidence="1 2">
    <name type="scientific">Bartonella pachyuromydis</name>
    <dbReference type="NCBI Taxonomy" id="931097"/>
    <lineage>
        <taxon>Bacteria</taxon>
        <taxon>Pseudomonadati</taxon>
        <taxon>Pseudomonadota</taxon>
        <taxon>Alphaproteobacteria</taxon>
        <taxon>Hyphomicrobiales</taxon>
        <taxon>Bartonellaceae</taxon>
        <taxon>Bartonella</taxon>
    </lineage>
</organism>
<reference evidence="2" key="1">
    <citation type="journal article" date="2019" name="Int. J. Syst. Evol. Microbiol.">
        <title>The Global Catalogue of Microorganisms (GCM) 10K type strain sequencing project: providing services to taxonomists for standard genome sequencing and annotation.</title>
        <authorList>
            <consortium name="The Broad Institute Genomics Platform"/>
            <consortium name="The Broad Institute Genome Sequencing Center for Infectious Disease"/>
            <person name="Wu L."/>
            <person name="Ma J."/>
        </authorList>
    </citation>
    <scope>NUCLEOTIDE SEQUENCE [LARGE SCALE GENOMIC DNA]</scope>
    <source>
        <strain evidence="2">JCM 17714</strain>
    </source>
</reference>
<accession>A0ABP8VME9</accession>
<dbReference type="EMBL" id="BAABJA010000011">
    <property type="protein sequence ID" value="GAA4665854.1"/>
    <property type="molecule type" value="Genomic_DNA"/>
</dbReference>
<protein>
    <submittedName>
        <fullName evidence="1">Uncharacterized protein</fullName>
    </submittedName>
</protein>
<evidence type="ECO:0000313" key="2">
    <source>
        <dbReference type="Proteomes" id="UP001501699"/>
    </source>
</evidence>
<keyword evidence="2" id="KW-1185">Reference proteome</keyword>
<proteinExistence type="predicted"/>